<dbReference type="Gene3D" id="1.10.8.430">
    <property type="entry name" value="Helical domain of apoptotic protease-activating factors"/>
    <property type="match status" value="1"/>
</dbReference>
<dbReference type="InterPro" id="IPR001611">
    <property type="entry name" value="Leu-rich_rpt"/>
</dbReference>
<dbReference type="Pfam" id="PF23598">
    <property type="entry name" value="LRR_14"/>
    <property type="match status" value="1"/>
</dbReference>
<dbReference type="InterPro" id="IPR032675">
    <property type="entry name" value="LRR_dom_sf"/>
</dbReference>
<dbReference type="InterPro" id="IPR055414">
    <property type="entry name" value="LRR_R13L4/SHOC2-like"/>
</dbReference>
<dbReference type="EMBL" id="JBJKBG010000008">
    <property type="protein sequence ID" value="KAL3728976.1"/>
    <property type="molecule type" value="Genomic_DNA"/>
</dbReference>
<dbReference type="InterPro" id="IPR042197">
    <property type="entry name" value="Apaf_helical"/>
</dbReference>
<dbReference type="Pfam" id="PF00931">
    <property type="entry name" value="NB-ARC"/>
    <property type="match status" value="1"/>
</dbReference>
<dbReference type="InterPro" id="IPR035897">
    <property type="entry name" value="Toll_tir_struct_dom_sf"/>
</dbReference>
<reference evidence="5 6" key="1">
    <citation type="submission" date="2024-11" db="EMBL/GenBank/DDBJ databases">
        <title>Chromosome-level genome assembly of Eucalyptus globulus Labill. provides insights into its genome evolution.</title>
        <authorList>
            <person name="Li X."/>
        </authorList>
    </citation>
    <scope>NUCLEOTIDE SEQUENCE [LARGE SCALE GENOMIC DNA]</scope>
    <source>
        <strain evidence="5">CL2024</strain>
        <tissue evidence="5">Fresh tender leaves</tissue>
    </source>
</reference>
<evidence type="ECO:0000259" key="4">
    <source>
        <dbReference type="PROSITE" id="PS50104"/>
    </source>
</evidence>
<name>A0ABD3JT65_EUCGL</name>
<dbReference type="AlphaFoldDB" id="A0ABD3JT65"/>
<keyword evidence="6" id="KW-1185">Reference proteome</keyword>
<dbReference type="Gene3D" id="3.40.50.10140">
    <property type="entry name" value="Toll/interleukin-1 receptor homology (TIR) domain"/>
    <property type="match status" value="1"/>
</dbReference>
<evidence type="ECO:0000256" key="2">
    <source>
        <dbReference type="ARBA" id="ARBA00022737"/>
    </source>
</evidence>
<dbReference type="Gene3D" id="3.40.50.300">
    <property type="entry name" value="P-loop containing nucleotide triphosphate hydrolases"/>
    <property type="match status" value="1"/>
</dbReference>
<dbReference type="GO" id="GO:0051707">
    <property type="term" value="P:response to other organism"/>
    <property type="evidence" value="ECO:0007669"/>
    <property type="project" value="UniProtKB-ARBA"/>
</dbReference>
<dbReference type="SUPFAM" id="SSF52200">
    <property type="entry name" value="Toll/Interleukin receptor TIR domain"/>
    <property type="match status" value="1"/>
</dbReference>
<dbReference type="InterPro" id="IPR044974">
    <property type="entry name" value="Disease_R_plants"/>
</dbReference>
<dbReference type="PANTHER" id="PTHR11017:SF570">
    <property type="entry name" value="DISEASE RESISTANCE PROTEIN (TIR-NBS CLASS)-RELATED"/>
    <property type="match status" value="1"/>
</dbReference>
<evidence type="ECO:0000313" key="6">
    <source>
        <dbReference type="Proteomes" id="UP001634007"/>
    </source>
</evidence>
<gene>
    <name evidence="5" type="ORF">ACJRO7_033551</name>
</gene>
<dbReference type="Gene3D" id="3.80.10.10">
    <property type="entry name" value="Ribonuclease Inhibitor"/>
    <property type="match status" value="3"/>
</dbReference>
<keyword evidence="3" id="KW-0611">Plant defense</keyword>
<evidence type="ECO:0000256" key="1">
    <source>
        <dbReference type="ARBA" id="ARBA00022614"/>
    </source>
</evidence>
<proteinExistence type="predicted"/>
<dbReference type="PRINTS" id="PR00364">
    <property type="entry name" value="DISEASERSIST"/>
</dbReference>
<dbReference type="Pfam" id="PF23282">
    <property type="entry name" value="WHD_ROQ1"/>
    <property type="match status" value="1"/>
</dbReference>
<accession>A0ABD3JT65</accession>
<comment type="caution">
    <text evidence="5">The sequence shown here is derived from an EMBL/GenBank/DDBJ whole genome shotgun (WGS) entry which is preliminary data.</text>
</comment>
<evidence type="ECO:0000313" key="5">
    <source>
        <dbReference type="EMBL" id="KAL3728976.1"/>
    </source>
</evidence>
<dbReference type="SUPFAM" id="SSF52540">
    <property type="entry name" value="P-loop containing nucleoside triphosphate hydrolases"/>
    <property type="match status" value="1"/>
</dbReference>
<dbReference type="GO" id="GO:0006952">
    <property type="term" value="P:defense response"/>
    <property type="evidence" value="ECO:0007669"/>
    <property type="project" value="UniProtKB-KW"/>
</dbReference>
<dbReference type="InterPro" id="IPR000157">
    <property type="entry name" value="TIR_dom"/>
</dbReference>
<dbReference type="InterPro" id="IPR027417">
    <property type="entry name" value="P-loop_NTPase"/>
</dbReference>
<dbReference type="PROSITE" id="PS51450">
    <property type="entry name" value="LRR"/>
    <property type="match status" value="1"/>
</dbReference>
<dbReference type="PROSITE" id="PS50104">
    <property type="entry name" value="TIR"/>
    <property type="match status" value="1"/>
</dbReference>
<protein>
    <recommendedName>
        <fullName evidence="4">TIR domain-containing protein</fullName>
    </recommendedName>
</protein>
<sequence length="1045" mass="120231">MELVHMVDCMENWGQKIMPIFYDVAPSEVRYQTARYGEAINSHINKGRYTDETLQNWKLALSKVGALKGWELKERGKGEFIEEVVQKVLIELKRNYLAVSNCLVEMDDQVDKIMEVIGGQTTETKIVGIYGMGGVGKTTFAKIVYNKVSADSSYCCFLSNIRDTKIVCLQKKLISNVQKGKCLPIHNIVEGITEIKKRLSSQKVMLVLDDVDQKIQLDALMGVDEPWFGKGSKVIITTRNKELLKDVDFQHELIEMDFSHSLQLFSRHAFGRDRGKKICGGLPLALEVIGSFLNGKDKRIWETTLKKLKAIPNKEVKSRLNISFEALDYQEKEIFLDICCFFVGFDVRIVIHMWDSYNFFPEPSLEVLKHMSLIKITKGNQLWVHDQLRDLGRDIICQNGSLEPEKRSRVWDHEESIDLIGKKFDPQSQHFFRKEELASLSKLRFLQVDCVDLHMNNVQHFSSTNWPQRNLSILQNSSWLLNLLILPKLRFLSWHKFPFFFQLTTFSLLKLVILDLSLSGITDDWEGWNHIKRAKNLKVLNLTECKNLRKTLDFSAHENLEQLILQGCKELVQVDKSIGKLKRLKFLNLKGCRNLWTLPDEMEELEALTELIVDSTSITKILEWKGMKKLETLSAFGCRSLRICNLAGCSTSLSILRLTYTQITELPFENFGSLVELNISNSSIQELPNSIGKMKNLRVLRVSCTCLRKLPSTLGILEKLEEIDAYNCKDFEGEIPIEIGRLSFLRILGLSGTTTSVVPKLPESLTNLYLEWISRLRKLESLFLYCNWIATLPSDFNLLSKLKELTLNVDNLERLPRLLENMSSISIKGFYHCKQLIEIQGLECLKNLKELHLEDLPSLVKLPDLTNLTKLWTLCISYCPKLVEVRGQLESLDILCIRFCESLEKLPDRLGVDTEVFISHSQKLKEIPGLEDSENLFYLYPMDLPLLEKLPDLTNLKKLLGLSLECCPRLVEIRGRLESVAWLRINDCKSLRKLSDPSSFKNLKRVAIYECEKFEEALESVEYGDLKKGTMPMKNWQDPFLESLI</sequence>
<keyword evidence="2" id="KW-0677">Repeat</keyword>
<dbReference type="PANTHER" id="PTHR11017">
    <property type="entry name" value="LEUCINE-RICH REPEAT-CONTAINING PROTEIN"/>
    <property type="match status" value="1"/>
</dbReference>
<dbReference type="InterPro" id="IPR058192">
    <property type="entry name" value="WHD_ROQ1-like"/>
</dbReference>
<dbReference type="SUPFAM" id="SSF52058">
    <property type="entry name" value="L domain-like"/>
    <property type="match status" value="2"/>
</dbReference>
<evidence type="ECO:0000256" key="3">
    <source>
        <dbReference type="ARBA" id="ARBA00022821"/>
    </source>
</evidence>
<dbReference type="InterPro" id="IPR002182">
    <property type="entry name" value="NB-ARC"/>
</dbReference>
<dbReference type="Proteomes" id="UP001634007">
    <property type="component" value="Unassembled WGS sequence"/>
</dbReference>
<keyword evidence="1" id="KW-0433">Leucine-rich repeat</keyword>
<dbReference type="Pfam" id="PF01582">
    <property type="entry name" value="TIR"/>
    <property type="match status" value="1"/>
</dbReference>
<organism evidence="5 6">
    <name type="scientific">Eucalyptus globulus</name>
    <name type="common">Tasmanian blue gum</name>
    <dbReference type="NCBI Taxonomy" id="34317"/>
    <lineage>
        <taxon>Eukaryota</taxon>
        <taxon>Viridiplantae</taxon>
        <taxon>Streptophyta</taxon>
        <taxon>Embryophyta</taxon>
        <taxon>Tracheophyta</taxon>
        <taxon>Spermatophyta</taxon>
        <taxon>Magnoliopsida</taxon>
        <taxon>eudicotyledons</taxon>
        <taxon>Gunneridae</taxon>
        <taxon>Pentapetalae</taxon>
        <taxon>rosids</taxon>
        <taxon>malvids</taxon>
        <taxon>Myrtales</taxon>
        <taxon>Myrtaceae</taxon>
        <taxon>Myrtoideae</taxon>
        <taxon>Eucalypteae</taxon>
        <taxon>Eucalyptus</taxon>
    </lineage>
</organism>
<feature type="domain" description="TIR" evidence="4">
    <location>
        <begin position="1"/>
        <end position="92"/>
    </location>
</feature>